<dbReference type="GO" id="GO:0051287">
    <property type="term" value="F:NAD binding"/>
    <property type="evidence" value="ECO:0007669"/>
    <property type="project" value="InterPro"/>
</dbReference>
<dbReference type="InterPro" id="IPR011286">
    <property type="entry name" value="2-deoxy-D-gluc_3_DH"/>
</dbReference>
<proteinExistence type="inferred from homology"/>
<evidence type="ECO:0000313" key="4">
    <source>
        <dbReference type="EMBL" id="OBR67295.1"/>
    </source>
</evidence>
<dbReference type="STRING" id="1844972.A7K91_07575"/>
<evidence type="ECO:0000256" key="3">
    <source>
        <dbReference type="RuleBase" id="RU000363"/>
    </source>
</evidence>
<dbReference type="InterPro" id="IPR020904">
    <property type="entry name" value="Sc_DH/Rdtase_CS"/>
</dbReference>
<evidence type="ECO:0000256" key="2">
    <source>
        <dbReference type="ARBA" id="ARBA00023002"/>
    </source>
</evidence>
<comment type="caution">
    <text evidence="4">The sequence shown here is derived from an EMBL/GenBank/DDBJ whole genome shotgun (WGS) entry which is preliminary data.</text>
</comment>
<evidence type="ECO:0000313" key="5">
    <source>
        <dbReference type="Proteomes" id="UP000092024"/>
    </source>
</evidence>
<dbReference type="GO" id="GO:0008678">
    <property type="term" value="F:2-deoxy-D-gluconate 3-dehydrogenase activity"/>
    <property type="evidence" value="ECO:0007669"/>
    <property type="project" value="InterPro"/>
</dbReference>
<keyword evidence="2" id="KW-0560">Oxidoreductase</keyword>
<evidence type="ECO:0000256" key="1">
    <source>
        <dbReference type="ARBA" id="ARBA00006484"/>
    </source>
</evidence>
<dbReference type="SUPFAM" id="SSF51735">
    <property type="entry name" value="NAD(P)-binding Rossmann-fold domains"/>
    <property type="match status" value="1"/>
</dbReference>
<sequence>MGLFDLTGKVAIVTGAGRGLGEAIAIGLAQAGADVALVTNRTPADETAGKIRALGRKTITIQADVGNRAALPSIVERTVEELGGLDILANNAGIIRRTPAHEHSFEDWQEVMDVNLNSVFVLCQLAGRHMIEQGSGKIINVASMLSYQGGITVPGYTSSKHAVAGLTKALANEWASKGIQVNAIAPGYMSTDNTEALRDDPVRSVQILQRIPAGRWGTSEDLVGPAVFLSSAASDYMNGHILAVDGGWLVR</sequence>
<comment type="similarity">
    <text evidence="1 3">Belongs to the short-chain dehydrogenases/reductases (SDR) family.</text>
</comment>
<name>A0A1A5YPH8_9BACL</name>
<accession>A0A1A5YPH8</accession>
<dbReference type="CDD" id="cd05347">
    <property type="entry name" value="Ga5DH-like_SDR_c"/>
    <property type="match status" value="1"/>
</dbReference>
<dbReference type="PANTHER" id="PTHR42760:SF5">
    <property type="entry name" value="2-DEHYDRO-3-DEOXY-D-GLUCONATE 5-DEHYDROGENASE"/>
    <property type="match status" value="1"/>
</dbReference>
<dbReference type="AlphaFoldDB" id="A0A1A5YPH8"/>
<dbReference type="Pfam" id="PF00106">
    <property type="entry name" value="adh_short"/>
    <property type="match status" value="1"/>
</dbReference>
<keyword evidence="5" id="KW-1185">Reference proteome</keyword>
<reference evidence="4 5" key="1">
    <citation type="submission" date="2016-05" db="EMBL/GenBank/DDBJ databases">
        <title>Paenibacillus oryzae. sp. nov., isolated from the rice root.</title>
        <authorList>
            <person name="Zhang J."/>
            <person name="Zhang X."/>
        </authorList>
    </citation>
    <scope>NUCLEOTIDE SEQUENCE [LARGE SCALE GENOMIC DNA]</scope>
    <source>
        <strain evidence="4 5">1DrF-4</strain>
    </source>
</reference>
<dbReference type="InterPro" id="IPR002347">
    <property type="entry name" value="SDR_fam"/>
</dbReference>
<dbReference type="NCBIfam" id="TIGR01832">
    <property type="entry name" value="kduD"/>
    <property type="match status" value="1"/>
</dbReference>
<dbReference type="PROSITE" id="PS00061">
    <property type="entry name" value="ADH_SHORT"/>
    <property type="match status" value="1"/>
</dbReference>
<dbReference type="FunFam" id="3.40.50.720:FF:000084">
    <property type="entry name" value="Short-chain dehydrogenase reductase"/>
    <property type="match status" value="1"/>
</dbReference>
<dbReference type="PANTHER" id="PTHR42760">
    <property type="entry name" value="SHORT-CHAIN DEHYDROGENASES/REDUCTASES FAMILY MEMBER"/>
    <property type="match status" value="1"/>
</dbReference>
<dbReference type="EMBL" id="LYPA01000040">
    <property type="protein sequence ID" value="OBR67295.1"/>
    <property type="molecule type" value="Genomic_DNA"/>
</dbReference>
<gene>
    <name evidence="4" type="ORF">A7K91_07575</name>
</gene>
<protein>
    <submittedName>
        <fullName evidence="4">2-deoxy-D-gluconate 3-dehydrogenase</fullName>
    </submittedName>
</protein>
<organism evidence="4 5">
    <name type="scientific">Paenibacillus oryzae</name>
    <dbReference type="NCBI Taxonomy" id="1844972"/>
    <lineage>
        <taxon>Bacteria</taxon>
        <taxon>Bacillati</taxon>
        <taxon>Bacillota</taxon>
        <taxon>Bacilli</taxon>
        <taxon>Bacillales</taxon>
        <taxon>Paenibacillaceae</taxon>
        <taxon>Paenibacillus</taxon>
    </lineage>
</organism>
<dbReference type="Gene3D" id="3.40.50.720">
    <property type="entry name" value="NAD(P)-binding Rossmann-like Domain"/>
    <property type="match status" value="1"/>
</dbReference>
<dbReference type="OrthoDB" id="9803333at2"/>
<dbReference type="InterPro" id="IPR036291">
    <property type="entry name" value="NAD(P)-bd_dom_sf"/>
</dbReference>
<dbReference type="PRINTS" id="PR00080">
    <property type="entry name" value="SDRFAMILY"/>
</dbReference>
<dbReference type="Proteomes" id="UP000092024">
    <property type="component" value="Unassembled WGS sequence"/>
</dbReference>
<dbReference type="RefSeq" id="WP_068680860.1">
    <property type="nucleotide sequence ID" value="NZ_LYPA01000040.1"/>
</dbReference>
<dbReference type="PRINTS" id="PR00081">
    <property type="entry name" value="GDHRDH"/>
</dbReference>
<dbReference type="GO" id="GO:0008206">
    <property type="term" value="P:bile acid metabolic process"/>
    <property type="evidence" value="ECO:0007669"/>
    <property type="project" value="UniProtKB-ARBA"/>
</dbReference>